<evidence type="ECO:0000256" key="2">
    <source>
        <dbReference type="ARBA" id="ARBA00022723"/>
    </source>
</evidence>
<evidence type="ECO:0000313" key="7">
    <source>
        <dbReference type="Proteomes" id="UP000297609"/>
    </source>
</evidence>
<feature type="region of interest" description="Disordered" evidence="5">
    <location>
        <begin position="243"/>
        <end position="282"/>
    </location>
</feature>
<organism evidence="6 7">
    <name type="scientific">Leptospira kemamanensis</name>
    <dbReference type="NCBI Taxonomy" id="2484942"/>
    <lineage>
        <taxon>Bacteria</taxon>
        <taxon>Pseudomonadati</taxon>
        <taxon>Spirochaetota</taxon>
        <taxon>Spirochaetia</taxon>
        <taxon>Leptospirales</taxon>
        <taxon>Leptospiraceae</taxon>
        <taxon>Leptospira</taxon>
    </lineage>
</organism>
<dbReference type="InterPro" id="IPR023214">
    <property type="entry name" value="HAD_sf"/>
</dbReference>
<dbReference type="InterPro" id="IPR006439">
    <property type="entry name" value="HAD-SF_hydro_IA"/>
</dbReference>
<dbReference type="RefSeq" id="WP_135617338.1">
    <property type="nucleotide sequence ID" value="NZ_RQGG01000006.1"/>
</dbReference>
<dbReference type="SFLD" id="SFLDG01129">
    <property type="entry name" value="C1.5:_HAD__Beta-PGM__Phosphata"/>
    <property type="match status" value="1"/>
</dbReference>
<proteinExistence type="predicted"/>
<dbReference type="Gene3D" id="3.40.50.1000">
    <property type="entry name" value="HAD superfamily/HAD-like"/>
    <property type="match status" value="1"/>
</dbReference>
<evidence type="ECO:0000256" key="3">
    <source>
        <dbReference type="ARBA" id="ARBA00022801"/>
    </source>
</evidence>
<feature type="compositionally biased region" description="Basic and acidic residues" evidence="5">
    <location>
        <begin position="249"/>
        <end position="264"/>
    </location>
</feature>
<evidence type="ECO:0000256" key="1">
    <source>
        <dbReference type="ARBA" id="ARBA00001946"/>
    </source>
</evidence>
<sequence length="307" mass="35197">MALFLDLDNTILPSKEAYAYAIAECAKDWEERKLGGSFLELYEAARKQVKSQLKHHSSNRLRLLCFKLVWEKLHQLGKSSLSFPNASEVSNNGNLSSGIQTQDIQDILWMEERYYFHFLSYYAEEKKKENYQKHLFPLLVSLSKEFPIYLTTNETLRTQLLKVQGFLPEEFGFTLITSEEVGFEKPTKEFFQYVMKKANEDPKDCILLGDNWEDDILGASSHGIACIHIPDMWGDGDEVNLLSGGESDSIEKDQNSHPKPKSEVLDVNSNPNQKDLKPNAHPNSIWRASNILAGLTYAKSWLLQRQK</sequence>
<dbReference type="PANTHER" id="PTHR46470">
    <property type="entry name" value="N-ACYLNEURAMINATE-9-PHOSPHATASE"/>
    <property type="match status" value="1"/>
</dbReference>
<evidence type="ECO:0000313" key="6">
    <source>
        <dbReference type="EMBL" id="TGL56616.1"/>
    </source>
</evidence>
<dbReference type="InterPro" id="IPR051400">
    <property type="entry name" value="HAD-like_hydrolase"/>
</dbReference>
<dbReference type="Proteomes" id="UP000297609">
    <property type="component" value="Unassembled WGS sequence"/>
</dbReference>
<comment type="cofactor">
    <cofactor evidence="1">
        <name>Mg(2+)</name>
        <dbReference type="ChEBI" id="CHEBI:18420"/>
    </cofactor>
</comment>
<gene>
    <name evidence="6" type="ORF">EHQ59_01130</name>
</gene>
<dbReference type="SFLD" id="SFLDS00003">
    <property type="entry name" value="Haloacid_Dehalogenase"/>
    <property type="match status" value="1"/>
</dbReference>
<accession>A0A4R9JW69</accession>
<name>A0A4R9JW69_9LEPT</name>
<dbReference type="EMBL" id="RQGG01000006">
    <property type="protein sequence ID" value="TGL56616.1"/>
    <property type="molecule type" value="Genomic_DNA"/>
</dbReference>
<dbReference type="SUPFAM" id="SSF56784">
    <property type="entry name" value="HAD-like"/>
    <property type="match status" value="1"/>
</dbReference>
<dbReference type="InterPro" id="IPR023198">
    <property type="entry name" value="PGP-like_dom2"/>
</dbReference>
<evidence type="ECO:0000256" key="4">
    <source>
        <dbReference type="ARBA" id="ARBA00022842"/>
    </source>
</evidence>
<protein>
    <submittedName>
        <fullName evidence="6">HAD family hydrolase</fullName>
    </submittedName>
</protein>
<reference evidence="6" key="1">
    <citation type="journal article" date="2019" name="PLoS Negl. Trop. Dis.">
        <title>Revisiting the worldwide diversity of Leptospira species in the environment.</title>
        <authorList>
            <person name="Vincent A.T."/>
            <person name="Schiettekatte O."/>
            <person name="Bourhy P."/>
            <person name="Veyrier F.J."/>
            <person name="Picardeau M."/>
        </authorList>
    </citation>
    <scope>NUCLEOTIDE SEQUENCE [LARGE SCALE GENOMIC DNA]</scope>
    <source>
        <strain evidence="6">201702454</strain>
    </source>
</reference>
<dbReference type="GO" id="GO:0044281">
    <property type="term" value="P:small molecule metabolic process"/>
    <property type="evidence" value="ECO:0007669"/>
    <property type="project" value="UniProtKB-ARBA"/>
</dbReference>
<dbReference type="AlphaFoldDB" id="A0A4R9JW69"/>
<keyword evidence="3 6" id="KW-0378">Hydrolase</keyword>
<dbReference type="NCBIfam" id="TIGR01549">
    <property type="entry name" value="HAD-SF-IA-v1"/>
    <property type="match status" value="1"/>
</dbReference>
<keyword evidence="4" id="KW-0460">Magnesium</keyword>
<dbReference type="GO" id="GO:0016791">
    <property type="term" value="F:phosphatase activity"/>
    <property type="evidence" value="ECO:0007669"/>
    <property type="project" value="TreeGrafter"/>
</dbReference>
<dbReference type="OrthoDB" id="9794086at2"/>
<dbReference type="Pfam" id="PF00702">
    <property type="entry name" value="Hydrolase"/>
    <property type="match status" value="1"/>
</dbReference>
<dbReference type="Gene3D" id="1.10.150.240">
    <property type="entry name" value="Putative phosphatase, domain 2"/>
    <property type="match status" value="1"/>
</dbReference>
<evidence type="ECO:0000256" key="5">
    <source>
        <dbReference type="SAM" id="MobiDB-lite"/>
    </source>
</evidence>
<comment type="caution">
    <text evidence="6">The sequence shown here is derived from an EMBL/GenBank/DDBJ whole genome shotgun (WGS) entry which is preliminary data.</text>
</comment>
<keyword evidence="2" id="KW-0479">Metal-binding</keyword>
<keyword evidence="7" id="KW-1185">Reference proteome</keyword>
<dbReference type="InterPro" id="IPR036412">
    <property type="entry name" value="HAD-like_sf"/>
</dbReference>
<dbReference type="GO" id="GO:0046872">
    <property type="term" value="F:metal ion binding"/>
    <property type="evidence" value="ECO:0007669"/>
    <property type="project" value="UniProtKB-KW"/>
</dbReference>
<dbReference type="PANTHER" id="PTHR46470:SF2">
    <property type="entry name" value="GLYCERALDEHYDE 3-PHOSPHATE PHOSPHATASE"/>
    <property type="match status" value="1"/>
</dbReference>